<proteinExistence type="predicted"/>
<dbReference type="GeneID" id="19208870"/>
<dbReference type="RefSeq" id="XP_007765406.1">
    <property type="nucleotide sequence ID" value="XM_007767216.1"/>
</dbReference>
<sequence length="192" mass="22127">MCEFMFLNNLCRAERNREAKLRLPIEDPAIARRAWMLLKGIEIPENHPNLPFYQKDCNSDECTQSKAHTGRHSRDPWESEKRCERKCKRRPDPLKKVELDDITHMLVLRTPCTDEKCYHAQKPYDAKRGELAMPLPKAYHRRLTASEAVAERRKRREEEEKRKKGGKSGGGGAGFNAGYSHSTMVSMVGGRC</sequence>
<keyword evidence="3" id="KW-1185">Reference proteome</keyword>
<protein>
    <submittedName>
        <fullName evidence="2">Uncharacterized protein</fullName>
    </submittedName>
</protein>
<evidence type="ECO:0000313" key="2">
    <source>
        <dbReference type="EMBL" id="EIW83887.1"/>
    </source>
</evidence>
<comment type="caution">
    <text evidence="2">The sequence shown here is derived from an EMBL/GenBank/DDBJ whole genome shotgun (WGS) entry which is preliminary data.</text>
</comment>
<name>A0A5M3MXZ4_CONPW</name>
<dbReference type="EMBL" id="JH711575">
    <property type="protein sequence ID" value="EIW83887.1"/>
    <property type="molecule type" value="Genomic_DNA"/>
</dbReference>
<organism evidence="2 3">
    <name type="scientific">Coniophora puteana (strain RWD-64-598)</name>
    <name type="common">Brown rot fungus</name>
    <dbReference type="NCBI Taxonomy" id="741705"/>
    <lineage>
        <taxon>Eukaryota</taxon>
        <taxon>Fungi</taxon>
        <taxon>Dikarya</taxon>
        <taxon>Basidiomycota</taxon>
        <taxon>Agaricomycotina</taxon>
        <taxon>Agaricomycetes</taxon>
        <taxon>Agaricomycetidae</taxon>
        <taxon>Boletales</taxon>
        <taxon>Coniophorineae</taxon>
        <taxon>Coniophoraceae</taxon>
        <taxon>Coniophora</taxon>
    </lineage>
</organism>
<evidence type="ECO:0000256" key="1">
    <source>
        <dbReference type="SAM" id="MobiDB-lite"/>
    </source>
</evidence>
<dbReference type="AlphaFoldDB" id="A0A5M3MXZ4"/>
<gene>
    <name evidence="2" type="ORF">CONPUDRAFT_70802</name>
</gene>
<dbReference type="KEGG" id="cput:CONPUDRAFT_70802"/>
<reference evidence="3" key="1">
    <citation type="journal article" date="2012" name="Science">
        <title>The Paleozoic origin of enzymatic lignin decomposition reconstructed from 31 fungal genomes.</title>
        <authorList>
            <person name="Floudas D."/>
            <person name="Binder M."/>
            <person name="Riley R."/>
            <person name="Barry K."/>
            <person name="Blanchette R.A."/>
            <person name="Henrissat B."/>
            <person name="Martinez A.T."/>
            <person name="Otillar R."/>
            <person name="Spatafora J.W."/>
            <person name="Yadav J.S."/>
            <person name="Aerts A."/>
            <person name="Benoit I."/>
            <person name="Boyd A."/>
            <person name="Carlson A."/>
            <person name="Copeland A."/>
            <person name="Coutinho P.M."/>
            <person name="de Vries R.P."/>
            <person name="Ferreira P."/>
            <person name="Findley K."/>
            <person name="Foster B."/>
            <person name="Gaskell J."/>
            <person name="Glotzer D."/>
            <person name="Gorecki P."/>
            <person name="Heitman J."/>
            <person name="Hesse C."/>
            <person name="Hori C."/>
            <person name="Igarashi K."/>
            <person name="Jurgens J.A."/>
            <person name="Kallen N."/>
            <person name="Kersten P."/>
            <person name="Kohler A."/>
            <person name="Kuees U."/>
            <person name="Kumar T.K.A."/>
            <person name="Kuo A."/>
            <person name="LaButti K."/>
            <person name="Larrondo L.F."/>
            <person name="Lindquist E."/>
            <person name="Ling A."/>
            <person name="Lombard V."/>
            <person name="Lucas S."/>
            <person name="Lundell T."/>
            <person name="Martin R."/>
            <person name="McLaughlin D.J."/>
            <person name="Morgenstern I."/>
            <person name="Morin E."/>
            <person name="Murat C."/>
            <person name="Nagy L.G."/>
            <person name="Nolan M."/>
            <person name="Ohm R.A."/>
            <person name="Patyshakuliyeva A."/>
            <person name="Rokas A."/>
            <person name="Ruiz-Duenas F.J."/>
            <person name="Sabat G."/>
            <person name="Salamov A."/>
            <person name="Samejima M."/>
            <person name="Schmutz J."/>
            <person name="Slot J.C."/>
            <person name="St John F."/>
            <person name="Stenlid J."/>
            <person name="Sun H."/>
            <person name="Sun S."/>
            <person name="Syed K."/>
            <person name="Tsang A."/>
            <person name="Wiebenga A."/>
            <person name="Young D."/>
            <person name="Pisabarro A."/>
            <person name="Eastwood D.C."/>
            <person name="Martin F."/>
            <person name="Cullen D."/>
            <person name="Grigoriev I.V."/>
            <person name="Hibbett D.S."/>
        </authorList>
    </citation>
    <scope>NUCLEOTIDE SEQUENCE [LARGE SCALE GENOMIC DNA]</scope>
    <source>
        <strain evidence="3">RWD-64-598 SS2</strain>
    </source>
</reference>
<feature type="region of interest" description="Disordered" evidence="1">
    <location>
        <begin position="145"/>
        <end position="180"/>
    </location>
</feature>
<accession>A0A5M3MXZ4</accession>
<evidence type="ECO:0000313" key="3">
    <source>
        <dbReference type="Proteomes" id="UP000053558"/>
    </source>
</evidence>
<dbReference type="Proteomes" id="UP000053558">
    <property type="component" value="Unassembled WGS sequence"/>
</dbReference>